<dbReference type="EMBL" id="LGTC01000001">
    <property type="protein sequence ID" value="KNY27622.1"/>
    <property type="molecule type" value="Genomic_DNA"/>
</dbReference>
<proteinExistence type="predicted"/>
<evidence type="ECO:0000313" key="1">
    <source>
        <dbReference type="EMBL" id="KNY27622.1"/>
    </source>
</evidence>
<gene>
    <name evidence="1" type="ORF">Bccel_2893</name>
</gene>
<name>A0A0L6JQI0_9FIRM</name>
<accession>A0A0L6JQI0</accession>
<sequence length="70" mass="7845">MNDIVSWLLEGPAWVKYAIELQILNLKPDVNILLQDCSVKKVIDRIKSPEVGIPALRTMKVPYTSTGNAH</sequence>
<dbReference type="AlphaFoldDB" id="A0A0L6JQI0"/>
<keyword evidence="2" id="KW-1185">Reference proteome</keyword>
<comment type="caution">
    <text evidence="1">The sequence shown here is derived from an EMBL/GenBank/DDBJ whole genome shotgun (WGS) entry which is preliminary data.</text>
</comment>
<dbReference type="RefSeq" id="WP_036945140.1">
    <property type="nucleotide sequence ID" value="NZ_JQKC01000044.1"/>
</dbReference>
<dbReference type="STRING" id="398512.Bccel_2893"/>
<reference evidence="2" key="1">
    <citation type="submission" date="2015-07" db="EMBL/GenBank/DDBJ databases">
        <title>Near-Complete Genome Sequence of the Cellulolytic Bacterium Bacteroides (Pseudobacteroides) cellulosolvens ATCC 35603.</title>
        <authorList>
            <person name="Dassa B."/>
            <person name="Utturkar S.M."/>
            <person name="Klingeman D.M."/>
            <person name="Hurt R.A."/>
            <person name="Keller M."/>
            <person name="Xu J."/>
            <person name="Reddy Y.H.K."/>
            <person name="Borovok I."/>
            <person name="Grinberg I.R."/>
            <person name="Lamed R."/>
            <person name="Zhivin O."/>
            <person name="Bayer E.A."/>
            <person name="Brown S.D."/>
        </authorList>
    </citation>
    <scope>NUCLEOTIDE SEQUENCE [LARGE SCALE GENOMIC DNA]</scope>
    <source>
        <strain evidence="2">DSM 2933</strain>
    </source>
</reference>
<evidence type="ECO:0000313" key="2">
    <source>
        <dbReference type="Proteomes" id="UP000036923"/>
    </source>
</evidence>
<organism evidence="1 2">
    <name type="scientific">Pseudobacteroides cellulosolvens ATCC 35603 = DSM 2933</name>
    <dbReference type="NCBI Taxonomy" id="398512"/>
    <lineage>
        <taxon>Bacteria</taxon>
        <taxon>Bacillati</taxon>
        <taxon>Bacillota</taxon>
        <taxon>Clostridia</taxon>
        <taxon>Eubacteriales</taxon>
        <taxon>Oscillospiraceae</taxon>
        <taxon>Pseudobacteroides</taxon>
    </lineage>
</organism>
<protein>
    <submittedName>
        <fullName evidence="1">Uncharacterized protein</fullName>
    </submittedName>
</protein>
<dbReference type="Proteomes" id="UP000036923">
    <property type="component" value="Unassembled WGS sequence"/>
</dbReference>